<evidence type="ECO:0000313" key="11">
    <source>
        <dbReference type="Proteomes" id="UP000015530"/>
    </source>
</evidence>
<dbReference type="PROSITE" id="PS50048">
    <property type="entry name" value="ZN2_CY6_FUNGAL_2"/>
    <property type="match status" value="1"/>
</dbReference>
<name>T0M0D9_COLGC</name>
<dbReference type="EMBL" id="AMYD01001176">
    <property type="protein sequence ID" value="EQB54285.1"/>
    <property type="molecule type" value="Genomic_DNA"/>
</dbReference>
<evidence type="ECO:0000256" key="8">
    <source>
        <dbReference type="SAM" id="MobiDB-lite"/>
    </source>
</evidence>
<dbReference type="Gene3D" id="4.10.240.10">
    <property type="entry name" value="Zn(2)-C6 fungal-type DNA-binding domain"/>
    <property type="match status" value="1"/>
</dbReference>
<gene>
    <name evidence="10" type="ORF">CGLO_05901</name>
</gene>
<dbReference type="InterPro" id="IPR001138">
    <property type="entry name" value="Zn2Cys6_DnaBD"/>
</dbReference>
<feature type="region of interest" description="Disordered" evidence="8">
    <location>
        <begin position="240"/>
        <end position="399"/>
    </location>
</feature>
<dbReference type="PANTHER" id="PTHR31313:SF83">
    <property type="entry name" value="ZN(II)2CYS6 TRANSCRIPTION FACTOR (EUROFUNG)"/>
    <property type="match status" value="1"/>
</dbReference>
<keyword evidence="6" id="KW-0804">Transcription</keyword>
<sequence length="479" mass="52910">MNTNLKPSRECIREACENCREKKAKCNGETPCHRCIYRRLECRYEPRRIRSKRSLQAELDVLKAAQHQKDAVIAALSVPGQSMEVLQRLWTGEPLESIYETLGCREVLPSSEASSFHSDAAQGLSAPGQPSTTAFSASSSSTPTQAWSSSPLAMEQTENSMGKDTGTDHHGEEVGCDEHVASEYSNEQVGGSMLDNSGFMNLTCYGAFNHSGVGVPNYDPNIPFGDSTHVQQCDANLHHFENGLSPNDPEYLRKSSSSTQNSQASFSNGSSIESMLWPGSEDMFPPSSDPAHTRLGPSPIASPITISSTESRPASREAVCKSPAKNPFRSPRKQTTSSEVPFRPRAGKRSFNEEAPFSRSPSFTEDDTQTSREQSVYPSDSSQSRKQHRTASARSYKKQKDQIEFMKAVKLDVENRNEELKREHAELWHQVLAVKNALMGHADCKHPTINAWLQAEAADFVRDGVNSHDRKAGTWPVGR</sequence>
<keyword evidence="2" id="KW-0479">Metal-binding</keyword>
<evidence type="ECO:0000256" key="2">
    <source>
        <dbReference type="ARBA" id="ARBA00022723"/>
    </source>
</evidence>
<dbReference type="CDD" id="cd00067">
    <property type="entry name" value="GAL4"/>
    <property type="match status" value="1"/>
</dbReference>
<keyword evidence="5" id="KW-0238">DNA-binding</keyword>
<dbReference type="HOGENOM" id="CLU_569865_0_0_1"/>
<dbReference type="Pfam" id="PF00172">
    <property type="entry name" value="Zn_clus"/>
    <property type="match status" value="1"/>
</dbReference>
<evidence type="ECO:0000256" key="6">
    <source>
        <dbReference type="ARBA" id="ARBA00023163"/>
    </source>
</evidence>
<dbReference type="Proteomes" id="UP000015530">
    <property type="component" value="Unassembled WGS sequence"/>
</dbReference>
<evidence type="ECO:0000256" key="7">
    <source>
        <dbReference type="ARBA" id="ARBA00023242"/>
    </source>
</evidence>
<dbReference type="InterPro" id="IPR051615">
    <property type="entry name" value="Transcr_Regulatory_Elem"/>
</dbReference>
<dbReference type="AlphaFoldDB" id="T0M0D9"/>
<reference evidence="11" key="1">
    <citation type="journal article" date="2013" name="Mol. Plant Microbe Interact.">
        <title>Global aspects of pacC regulation of pathogenicity genes in Colletotrichum gloeosporioides as revealed by transcriptome analysis.</title>
        <authorList>
            <person name="Alkan N."/>
            <person name="Meng X."/>
            <person name="Friedlander G."/>
            <person name="Reuveni E."/>
            <person name="Sukno S."/>
            <person name="Sherman A."/>
            <person name="Thon M."/>
            <person name="Fluhr R."/>
            <person name="Prusky D."/>
        </authorList>
    </citation>
    <scope>NUCLEOTIDE SEQUENCE [LARGE SCALE GENOMIC DNA]</scope>
    <source>
        <strain evidence="11">Cg-14</strain>
    </source>
</reference>
<comment type="subcellular location">
    <subcellularLocation>
        <location evidence="1">Nucleus</location>
    </subcellularLocation>
</comment>
<feature type="region of interest" description="Disordered" evidence="8">
    <location>
        <begin position="118"/>
        <end position="173"/>
    </location>
</feature>
<feature type="compositionally biased region" description="Low complexity" evidence="8">
    <location>
        <begin position="297"/>
        <end position="311"/>
    </location>
</feature>
<feature type="compositionally biased region" description="Low complexity" evidence="8">
    <location>
        <begin position="255"/>
        <end position="268"/>
    </location>
</feature>
<feature type="compositionally biased region" description="Basic residues" evidence="8">
    <location>
        <begin position="385"/>
        <end position="397"/>
    </location>
</feature>
<comment type="caution">
    <text evidence="10">The sequence shown here is derived from an EMBL/GenBank/DDBJ whole genome shotgun (WGS) entry which is preliminary data.</text>
</comment>
<keyword evidence="4" id="KW-0805">Transcription regulation</keyword>
<evidence type="ECO:0000259" key="9">
    <source>
        <dbReference type="PROSITE" id="PS50048"/>
    </source>
</evidence>
<protein>
    <recommendedName>
        <fullName evidence="9">Zn(2)-C6 fungal-type domain-containing protein</fullName>
    </recommendedName>
</protein>
<dbReference type="PROSITE" id="PS00463">
    <property type="entry name" value="ZN2_CY6_FUNGAL_1"/>
    <property type="match status" value="1"/>
</dbReference>
<evidence type="ECO:0000256" key="5">
    <source>
        <dbReference type="ARBA" id="ARBA00023125"/>
    </source>
</evidence>
<dbReference type="SMART" id="SM00066">
    <property type="entry name" value="GAL4"/>
    <property type="match status" value="1"/>
</dbReference>
<dbReference type="InterPro" id="IPR036864">
    <property type="entry name" value="Zn2-C6_fun-type_DNA-bd_sf"/>
</dbReference>
<dbReference type="GO" id="GO:0005634">
    <property type="term" value="C:nucleus"/>
    <property type="evidence" value="ECO:0007669"/>
    <property type="project" value="UniProtKB-SubCell"/>
</dbReference>
<evidence type="ECO:0000256" key="4">
    <source>
        <dbReference type="ARBA" id="ARBA00023015"/>
    </source>
</evidence>
<organism evidence="10 11">
    <name type="scientific">Colletotrichum gloeosporioides (strain Cg-14)</name>
    <name type="common">Anthracnose fungus</name>
    <name type="synonym">Glomerella cingulata</name>
    <dbReference type="NCBI Taxonomy" id="1237896"/>
    <lineage>
        <taxon>Eukaryota</taxon>
        <taxon>Fungi</taxon>
        <taxon>Dikarya</taxon>
        <taxon>Ascomycota</taxon>
        <taxon>Pezizomycotina</taxon>
        <taxon>Sordariomycetes</taxon>
        <taxon>Hypocreomycetidae</taxon>
        <taxon>Glomerellales</taxon>
        <taxon>Glomerellaceae</taxon>
        <taxon>Colletotrichum</taxon>
        <taxon>Colletotrichum gloeosporioides species complex</taxon>
    </lineage>
</organism>
<dbReference type="GO" id="GO:0000981">
    <property type="term" value="F:DNA-binding transcription factor activity, RNA polymerase II-specific"/>
    <property type="evidence" value="ECO:0007669"/>
    <property type="project" value="InterPro"/>
</dbReference>
<keyword evidence="7" id="KW-0539">Nucleus</keyword>
<dbReference type="GO" id="GO:0008270">
    <property type="term" value="F:zinc ion binding"/>
    <property type="evidence" value="ECO:0007669"/>
    <property type="project" value="InterPro"/>
</dbReference>
<keyword evidence="3" id="KW-0862">Zinc</keyword>
<dbReference type="OrthoDB" id="2943660at2759"/>
<evidence type="ECO:0000256" key="1">
    <source>
        <dbReference type="ARBA" id="ARBA00004123"/>
    </source>
</evidence>
<evidence type="ECO:0000256" key="3">
    <source>
        <dbReference type="ARBA" id="ARBA00022833"/>
    </source>
</evidence>
<dbReference type="OMA" id="REACENC"/>
<accession>T0M0D9</accession>
<dbReference type="STRING" id="1237896.T0M0D9"/>
<proteinExistence type="predicted"/>
<feature type="compositionally biased region" description="Low complexity" evidence="8">
    <location>
        <begin position="130"/>
        <end position="151"/>
    </location>
</feature>
<evidence type="ECO:0000313" key="10">
    <source>
        <dbReference type="EMBL" id="EQB54285.1"/>
    </source>
</evidence>
<dbReference type="GO" id="GO:0003677">
    <property type="term" value="F:DNA binding"/>
    <property type="evidence" value="ECO:0007669"/>
    <property type="project" value="UniProtKB-KW"/>
</dbReference>
<feature type="domain" description="Zn(2)-C6 fungal-type" evidence="9">
    <location>
        <begin position="15"/>
        <end position="44"/>
    </location>
</feature>
<dbReference type="PANTHER" id="PTHR31313">
    <property type="entry name" value="TY1 ENHANCER ACTIVATOR"/>
    <property type="match status" value="1"/>
</dbReference>
<dbReference type="SUPFAM" id="SSF57701">
    <property type="entry name" value="Zn2/Cys6 DNA-binding domain"/>
    <property type="match status" value="1"/>
</dbReference>
<feature type="compositionally biased region" description="Polar residues" evidence="8">
    <location>
        <begin position="371"/>
        <end position="384"/>
    </location>
</feature>